<reference evidence="2 3" key="1">
    <citation type="submission" date="2022-09" db="EMBL/GenBank/DDBJ databases">
        <authorList>
            <person name="Palmer J.M."/>
        </authorList>
    </citation>
    <scope>NUCLEOTIDE SEQUENCE [LARGE SCALE GENOMIC DNA]</scope>
    <source>
        <strain evidence="2 3">DSM 7382</strain>
    </source>
</reference>
<sequence>MMDPQIKIARRFRTFRGSRIIPAAASHRFTFPSFFPSKNKSRSDAISVTTSVISIEFVQNRPDNASSFVSLPLPRHLRDETTETIELSPPATIDSFPITESPYQLGSKIVDEPDETLSSIYTDLNMSSNTDSQTTSPTSDQGSQTWDEHTSQTVPGLTPAPRPKHNKAVVLSSEDNLGDNSNTVANPKVADALRFPGQGQGQIF</sequence>
<dbReference type="AlphaFoldDB" id="A0AAW0GST4"/>
<proteinExistence type="predicted"/>
<dbReference type="Proteomes" id="UP001385951">
    <property type="component" value="Unassembled WGS sequence"/>
</dbReference>
<gene>
    <name evidence="2" type="ORF">QCA50_003675</name>
</gene>
<name>A0AAW0GST4_9APHY</name>
<comment type="caution">
    <text evidence="2">The sequence shown here is derived from an EMBL/GenBank/DDBJ whole genome shotgun (WGS) entry which is preliminary data.</text>
</comment>
<feature type="compositionally biased region" description="Low complexity" evidence="1">
    <location>
        <begin position="127"/>
        <end position="145"/>
    </location>
</feature>
<evidence type="ECO:0000313" key="3">
    <source>
        <dbReference type="Proteomes" id="UP001385951"/>
    </source>
</evidence>
<dbReference type="EMBL" id="JASBNA010000003">
    <property type="protein sequence ID" value="KAK7694099.1"/>
    <property type="molecule type" value="Genomic_DNA"/>
</dbReference>
<accession>A0AAW0GST4</accession>
<organism evidence="2 3">
    <name type="scientific">Cerrena zonata</name>
    <dbReference type="NCBI Taxonomy" id="2478898"/>
    <lineage>
        <taxon>Eukaryota</taxon>
        <taxon>Fungi</taxon>
        <taxon>Dikarya</taxon>
        <taxon>Basidiomycota</taxon>
        <taxon>Agaricomycotina</taxon>
        <taxon>Agaricomycetes</taxon>
        <taxon>Polyporales</taxon>
        <taxon>Cerrenaceae</taxon>
        <taxon>Cerrena</taxon>
    </lineage>
</organism>
<evidence type="ECO:0000313" key="2">
    <source>
        <dbReference type="EMBL" id="KAK7694099.1"/>
    </source>
</evidence>
<protein>
    <submittedName>
        <fullName evidence="2">Uncharacterized protein</fullName>
    </submittedName>
</protein>
<feature type="region of interest" description="Disordered" evidence="1">
    <location>
        <begin position="125"/>
        <end position="165"/>
    </location>
</feature>
<keyword evidence="3" id="KW-1185">Reference proteome</keyword>
<evidence type="ECO:0000256" key="1">
    <source>
        <dbReference type="SAM" id="MobiDB-lite"/>
    </source>
</evidence>